<feature type="compositionally biased region" description="Acidic residues" evidence="2">
    <location>
        <begin position="481"/>
        <end position="490"/>
    </location>
</feature>
<evidence type="ECO:0008006" key="8">
    <source>
        <dbReference type="Google" id="ProtNLM"/>
    </source>
</evidence>
<dbReference type="EMBL" id="JAEAOA010002335">
    <property type="protein sequence ID" value="KAK3583401.1"/>
    <property type="molecule type" value="Genomic_DNA"/>
</dbReference>
<comment type="caution">
    <text evidence="6">The sequence shown here is derived from an EMBL/GenBank/DDBJ whole genome shotgun (WGS) entry which is preliminary data.</text>
</comment>
<feature type="region of interest" description="Disordered" evidence="2">
    <location>
        <begin position="721"/>
        <end position="742"/>
    </location>
</feature>
<feature type="compositionally biased region" description="Basic and acidic residues" evidence="2">
    <location>
        <begin position="451"/>
        <end position="479"/>
    </location>
</feature>
<dbReference type="InterPro" id="IPR056310">
    <property type="entry name" value="Ig-CFAP74_4th"/>
</dbReference>
<accession>A0AAE0S129</accession>
<reference evidence="6" key="3">
    <citation type="submission" date="2023-05" db="EMBL/GenBank/DDBJ databases">
        <authorList>
            <person name="Smith C.H."/>
        </authorList>
    </citation>
    <scope>NUCLEOTIDE SEQUENCE</scope>
    <source>
        <strain evidence="6">CHS0354</strain>
        <tissue evidence="6">Mantle</tissue>
    </source>
</reference>
<evidence type="ECO:0000256" key="1">
    <source>
        <dbReference type="SAM" id="Coils"/>
    </source>
</evidence>
<dbReference type="Pfam" id="PF24798">
    <property type="entry name" value="Ig-CFAP74_4th"/>
    <property type="match status" value="1"/>
</dbReference>
<dbReference type="Gene3D" id="2.60.40.10">
    <property type="entry name" value="Immunoglobulins"/>
    <property type="match status" value="5"/>
</dbReference>
<feature type="domain" description="CFAP74 second Ig-like" evidence="3">
    <location>
        <begin position="662"/>
        <end position="896"/>
    </location>
</feature>
<feature type="compositionally biased region" description="Acidic residues" evidence="2">
    <location>
        <begin position="441"/>
        <end position="450"/>
    </location>
</feature>
<feature type="compositionally biased region" description="Acidic residues" evidence="2">
    <location>
        <begin position="36"/>
        <end position="61"/>
    </location>
</feature>
<evidence type="ECO:0000256" key="2">
    <source>
        <dbReference type="SAM" id="MobiDB-lite"/>
    </source>
</evidence>
<gene>
    <name evidence="6" type="ORF">CHS0354_040367</name>
</gene>
<feature type="region of interest" description="Disordered" evidence="2">
    <location>
        <begin position="441"/>
        <end position="492"/>
    </location>
</feature>
<feature type="region of interest" description="Disordered" evidence="2">
    <location>
        <begin position="36"/>
        <end position="68"/>
    </location>
</feature>
<evidence type="ECO:0000313" key="6">
    <source>
        <dbReference type="EMBL" id="KAK3583401.1"/>
    </source>
</evidence>
<organism evidence="6 7">
    <name type="scientific">Potamilus streckersoni</name>
    <dbReference type="NCBI Taxonomy" id="2493646"/>
    <lineage>
        <taxon>Eukaryota</taxon>
        <taxon>Metazoa</taxon>
        <taxon>Spiralia</taxon>
        <taxon>Lophotrochozoa</taxon>
        <taxon>Mollusca</taxon>
        <taxon>Bivalvia</taxon>
        <taxon>Autobranchia</taxon>
        <taxon>Heteroconchia</taxon>
        <taxon>Palaeoheterodonta</taxon>
        <taxon>Unionida</taxon>
        <taxon>Unionoidea</taxon>
        <taxon>Unionidae</taxon>
        <taxon>Ambleminae</taxon>
        <taxon>Lampsilini</taxon>
        <taxon>Potamilus</taxon>
    </lineage>
</organism>
<feature type="domain" description="CFAP74 fourth Ig-like" evidence="5">
    <location>
        <begin position="1016"/>
        <end position="1110"/>
    </location>
</feature>
<dbReference type="InterPro" id="IPR056307">
    <property type="entry name" value="Ig-CFAP74_3rd"/>
</dbReference>
<dbReference type="InterPro" id="IPR056306">
    <property type="entry name" value="Ig-CFAP74_2nd"/>
</dbReference>
<reference evidence="6" key="1">
    <citation type="journal article" date="2021" name="Genome Biol. Evol.">
        <title>A High-Quality Reference Genome for a Parasitic Bivalve with Doubly Uniparental Inheritance (Bivalvia: Unionida).</title>
        <authorList>
            <person name="Smith C.H."/>
        </authorList>
    </citation>
    <scope>NUCLEOTIDE SEQUENCE</scope>
    <source>
        <strain evidence="6">CHS0354</strain>
    </source>
</reference>
<evidence type="ECO:0000259" key="3">
    <source>
        <dbReference type="Pfam" id="PF24770"/>
    </source>
</evidence>
<evidence type="ECO:0000259" key="4">
    <source>
        <dbReference type="Pfam" id="PF24778"/>
    </source>
</evidence>
<dbReference type="InterPro" id="IPR013783">
    <property type="entry name" value="Ig-like_fold"/>
</dbReference>
<feature type="coiled-coil region" evidence="1">
    <location>
        <begin position="107"/>
        <end position="141"/>
    </location>
</feature>
<keyword evidence="1" id="KW-0175">Coiled coil</keyword>
<dbReference type="Pfam" id="PF24778">
    <property type="entry name" value="Ig-CFAP74_3rd"/>
    <property type="match status" value="1"/>
</dbReference>
<evidence type="ECO:0000313" key="7">
    <source>
        <dbReference type="Proteomes" id="UP001195483"/>
    </source>
</evidence>
<dbReference type="PANTHER" id="PTHR22538:SF0">
    <property type="entry name" value="CILIA- AND FLAGELLA-ASSOCIATED PROTEIN 74"/>
    <property type="match status" value="1"/>
</dbReference>
<proteinExistence type="predicted"/>
<feature type="region of interest" description="Disordered" evidence="2">
    <location>
        <begin position="383"/>
        <end position="411"/>
    </location>
</feature>
<reference evidence="6" key="2">
    <citation type="journal article" date="2021" name="Genome Biol. Evol.">
        <title>Developing a high-quality reference genome for a parasitic bivalve with doubly uniparental inheritance (Bivalvia: Unionida).</title>
        <authorList>
            <person name="Smith C.H."/>
        </authorList>
    </citation>
    <scope>NUCLEOTIDE SEQUENCE</scope>
    <source>
        <strain evidence="6">CHS0354</strain>
        <tissue evidence="6">Mantle</tissue>
    </source>
</reference>
<protein>
    <recommendedName>
        <fullName evidence="8">Cilia- and flagella-associated protein 74</fullName>
    </recommendedName>
</protein>
<dbReference type="PANTHER" id="PTHR22538">
    <property type="entry name" value="CILIA- AND FLAGELLA-ASSOCIATED PROTEIN 74"/>
    <property type="match status" value="1"/>
</dbReference>
<feature type="coiled-coil region" evidence="1">
    <location>
        <begin position="201"/>
        <end position="296"/>
    </location>
</feature>
<evidence type="ECO:0000259" key="5">
    <source>
        <dbReference type="Pfam" id="PF24798"/>
    </source>
</evidence>
<feature type="region of interest" description="Disordered" evidence="2">
    <location>
        <begin position="1234"/>
        <end position="1289"/>
    </location>
</feature>
<sequence>MEEEEVSMLGGGDYEMPLLEGEEFFKDFENMENEFIFEDTTEVVDDDGELGSDEEDEDEDASYIQTPDLYPETPEEKIKWQEQIRMIHLRSHLNQLTEKVKHHQYLTEKTREELKQCRGTISQLESEKRQNLGEIQTMEAEKNVSAQSRLKAQHERLTQQLEDEKVVEKLILERLDKEEYELAKVEVERGKFLLAEDDLVKKEQQLSKEKTTLALRRLRKEERKARQAEKNIKANERSYNEALKARETMHMKRLEDAKKSKDKHQNFLKETLDKLKQRQEEENIRYKENMQKKMDMLLKLKSDIAANRENLKALHARDMARGTEKKRREEEIRRKIVEEGGNPDEIRLIQQRLDTFEKQKLDFEARQKEKHAEIMQKVLIEEERMKQKRKQQPHLWSDPQREKSKIVGPTKKKPLKIFQEYTAMTGFDLDSSLMDSLDVTNENDLDEDEREVSVRKEPNDQKKEIIVKESPRVEEKSSDSSDQDTDEETNVDLAKPEFEGLWDRHKPYKVPKEIETSPLKIPGASKMDKEILNKVLEKHKAGIVVKQVAAGREFTGCPFYSKPDVIHFKDFDVGKTYKKKVILTNVSYTVNYCKYLDITERLKDFITIEFDPPGQMSAGLTCEMLVTFKPMINEDLEGEVKFLSQTGPFSIPIKLTTKKCDLSVDISTVQFGTTVIGETLKKTITLTNKGALGTNFEFFKVTGMKGRAITTADTTSLGRLTTADSARPISPDSMDEDKTKKEGTISNIKKDVAETKKVSNENLTKAGTEIKTGTDSQIGGTAAPGGQIQDLVQVAGIEEIRQETQEGLEHRHDMEAHEEGDSPYLAVSEMDDYGTFDGMKVGPLSSGQIGPFSTFKLDIIWQPTVPGKVDSEFLITFSDPLSERISLLALGNAIDVPVWVKRQTVDLKICMFDRLYQDTLVVNNRATTALRLKFEVCKELKNHLELLPKTGYIQAQSQFSAQLKFLPRHSLFEEAGKYFDKETGVLEAPLIIRVADQTTPVPFTVQAVVTNSDMEFDVKEIDFGCCTIYESVKTTIKLSNKSILPQEFGFVDLPEYVEVQPNDGFGTLLPLETIELEVIFSPKKSKEYDFELNCKSLINREFKIQCKGTGVHPPLELSHQVIHFAATSLYDVSTASLHVVNSHTSMNEFTHPVPRIGKGEIAPVGPTSFEFVVPKDAPFTISPSVGTIEPGKKCRITLRFAPKLDENTIKQEAVRMATRMLEIQAEKEYKEALKREKEAQEAAAQKAGRKGGGAKTPAAKGKSGGPATGATLTIAGPKPVTQPDPDSISKDSAAYAASIGSLLRQFKGKFNSFVIPCYVASGTCGNPGETKYSIHNTLYLEVHCPIVKPPVVVISDHGRTTLNFSDISLGQNIIRSITIQNISDKIVELKASNLDTNGPFLILNALRMLPPDASHTMLVSFTPTGGRVFQEELQISSGTANLHLTLCGKGVSPLVSLNIPESGILDMGAVLGNEYIEKTFKMQNTSSLSIDYSIHLESISLLRHFHLQDLPAFVKRDKKIKFFVGTQNNNGQNVFDLVPSAGTIPPGGTAEITVTFAPDHPSDHYSDGVKVELFGKEESHSFQLKGIAKKNIMYVAGGDPLAPNIESLAERATVHIEEEESKPTLETYLFMLKSIAKENEYVPGTREILIGCVRTMAISQKKEAPAGKQKNGEFQFENLQQITQKGFSIDPQKGMVEAGVHKVCTVTWTPPAGYDPNKPMEASVILTLKGDISEQVRIMLRAMVVSE</sequence>
<feature type="domain" description="CFAP74 third Ig-like" evidence="4">
    <location>
        <begin position="898"/>
        <end position="1010"/>
    </location>
</feature>
<dbReference type="Pfam" id="PF24770">
    <property type="entry name" value="Ig-CFAP74_2"/>
    <property type="match status" value="1"/>
</dbReference>
<dbReference type="Proteomes" id="UP001195483">
    <property type="component" value="Unassembled WGS sequence"/>
</dbReference>
<keyword evidence="7" id="KW-1185">Reference proteome</keyword>
<dbReference type="Pfam" id="PF24771">
    <property type="entry name" value="Ig_CFAP74_1st"/>
    <property type="match status" value="1"/>
</dbReference>
<name>A0AAE0S129_9BIVA</name>